<sequence length="335" mass="36319">MYRTPHTSLPYIPASTAGVAEQPPTRKQSFMSSSTFNPSDLPHTFTATASLVCTLPIPLIHSPTPALGLSPHHRLCAPLIRRTAPAVTIREESRREPESRLCGNQKAIPALLNLSAPSTSEARDKASGEGRKAAQNAIYGKHADWPRGINGVRRSTVTGRGSGGVSVAERKEEPPSNQGVETEGRETWQAQKWQLLRGRGKEPYDAERQKRGKERKRGPGIEGGRHHRKSTETKQSASERSLLLGLIPSQRGPQESRVSRRAPSGTDELERGTLPCLSPPPGSIHHSVPHWGVGNGSTFLRSANQSDSRYLSLGTFMACHKAGLWGITAPSNPAK</sequence>
<protein>
    <submittedName>
        <fullName evidence="2">Uncharacterized protein</fullName>
    </submittedName>
</protein>
<feature type="compositionally biased region" description="Basic and acidic residues" evidence="1">
    <location>
        <begin position="199"/>
        <end position="209"/>
    </location>
</feature>
<evidence type="ECO:0000313" key="2">
    <source>
        <dbReference type="EMBL" id="TNN76773.1"/>
    </source>
</evidence>
<dbReference type="AlphaFoldDB" id="A0A4Z2IHV5"/>
<reference evidence="2 3" key="1">
    <citation type="submission" date="2019-03" db="EMBL/GenBank/DDBJ databases">
        <title>First draft genome of Liparis tanakae, snailfish: a comprehensive survey of snailfish specific genes.</title>
        <authorList>
            <person name="Kim W."/>
            <person name="Song I."/>
            <person name="Jeong J.-H."/>
            <person name="Kim D."/>
            <person name="Kim S."/>
            <person name="Ryu S."/>
            <person name="Song J.Y."/>
            <person name="Lee S.K."/>
        </authorList>
    </citation>
    <scope>NUCLEOTIDE SEQUENCE [LARGE SCALE GENOMIC DNA]</scope>
    <source>
        <tissue evidence="2">Muscle</tissue>
    </source>
</reference>
<comment type="caution">
    <text evidence="2">The sequence shown here is derived from an EMBL/GenBank/DDBJ whole genome shotgun (WGS) entry which is preliminary data.</text>
</comment>
<gene>
    <name evidence="2" type="ORF">EYF80_013022</name>
</gene>
<name>A0A4Z2IHV5_9TELE</name>
<feature type="region of interest" description="Disordered" evidence="1">
    <location>
        <begin position="1"/>
        <end position="23"/>
    </location>
</feature>
<feature type="compositionally biased region" description="Basic and acidic residues" evidence="1">
    <location>
        <begin position="121"/>
        <end position="132"/>
    </location>
</feature>
<keyword evidence="3" id="KW-1185">Reference proteome</keyword>
<accession>A0A4Z2IHV5</accession>
<proteinExistence type="predicted"/>
<evidence type="ECO:0000313" key="3">
    <source>
        <dbReference type="Proteomes" id="UP000314294"/>
    </source>
</evidence>
<organism evidence="2 3">
    <name type="scientific">Liparis tanakae</name>
    <name type="common">Tanaka's snailfish</name>
    <dbReference type="NCBI Taxonomy" id="230148"/>
    <lineage>
        <taxon>Eukaryota</taxon>
        <taxon>Metazoa</taxon>
        <taxon>Chordata</taxon>
        <taxon>Craniata</taxon>
        <taxon>Vertebrata</taxon>
        <taxon>Euteleostomi</taxon>
        <taxon>Actinopterygii</taxon>
        <taxon>Neopterygii</taxon>
        <taxon>Teleostei</taxon>
        <taxon>Neoteleostei</taxon>
        <taxon>Acanthomorphata</taxon>
        <taxon>Eupercaria</taxon>
        <taxon>Perciformes</taxon>
        <taxon>Cottioidei</taxon>
        <taxon>Cottales</taxon>
        <taxon>Liparidae</taxon>
        <taxon>Liparis</taxon>
    </lineage>
</organism>
<feature type="region of interest" description="Disordered" evidence="1">
    <location>
        <begin position="115"/>
        <end position="281"/>
    </location>
</feature>
<dbReference type="Proteomes" id="UP000314294">
    <property type="component" value="Unassembled WGS sequence"/>
</dbReference>
<evidence type="ECO:0000256" key="1">
    <source>
        <dbReference type="SAM" id="MobiDB-lite"/>
    </source>
</evidence>
<dbReference type="EMBL" id="SRLO01000090">
    <property type="protein sequence ID" value="TNN76773.1"/>
    <property type="molecule type" value="Genomic_DNA"/>
</dbReference>